<dbReference type="RefSeq" id="WP_066882880.1">
    <property type="nucleotide sequence ID" value="NZ_LODL01000019.1"/>
</dbReference>
<gene>
    <name evidence="1" type="ORF">AT959_10290</name>
</gene>
<dbReference type="InterPro" id="IPR041492">
    <property type="entry name" value="HAD_2"/>
</dbReference>
<dbReference type="STRING" id="281362.AT959_10290"/>
<evidence type="ECO:0000313" key="2">
    <source>
        <dbReference type="Proteomes" id="UP000070186"/>
    </source>
</evidence>
<dbReference type="InterPro" id="IPR023198">
    <property type="entry name" value="PGP-like_dom2"/>
</dbReference>
<dbReference type="InterPro" id="IPR036412">
    <property type="entry name" value="HAD-like_sf"/>
</dbReference>
<dbReference type="EMBL" id="LODL01000019">
    <property type="protein sequence ID" value="KXB31077.1"/>
    <property type="molecule type" value="Genomic_DNA"/>
</dbReference>
<dbReference type="SUPFAM" id="SSF56784">
    <property type="entry name" value="HAD-like"/>
    <property type="match status" value="1"/>
</dbReference>
<dbReference type="Gene3D" id="3.40.50.1000">
    <property type="entry name" value="HAD superfamily/HAD-like"/>
    <property type="match status" value="1"/>
</dbReference>
<dbReference type="AlphaFoldDB" id="A0A133XJH0"/>
<dbReference type="SFLD" id="SFLDG01129">
    <property type="entry name" value="C1.5:_HAD__Beta-PGM__Phosphata"/>
    <property type="match status" value="1"/>
</dbReference>
<organism evidence="1 2">
    <name type="scientific">Dechloromonas denitrificans</name>
    <dbReference type="NCBI Taxonomy" id="281362"/>
    <lineage>
        <taxon>Bacteria</taxon>
        <taxon>Pseudomonadati</taxon>
        <taxon>Pseudomonadota</taxon>
        <taxon>Betaproteobacteria</taxon>
        <taxon>Rhodocyclales</taxon>
        <taxon>Azonexaceae</taxon>
        <taxon>Dechloromonas</taxon>
    </lineage>
</organism>
<proteinExistence type="predicted"/>
<protein>
    <submittedName>
        <fullName evidence="1">Haloacid dehalogenase</fullName>
    </submittedName>
</protein>
<dbReference type="GO" id="GO:0006281">
    <property type="term" value="P:DNA repair"/>
    <property type="evidence" value="ECO:0007669"/>
    <property type="project" value="TreeGrafter"/>
</dbReference>
<keyword evidence="2" id="KW-1185">Reference proteome</keyword>
<dbReference type="PANTHER" id="PTHR43434">
    <property type="entry name" value="PHOSPHOGLYCOLATE PHOSPHATASE"/>
    <property type="match status" value="1"/>
</dbReference>
<sequence>MKYRLAIFDFDGTLADSLPFLLSVINRLAERHAFKPIDLDAVPAFRHCSAREMMRHLDLPAWKLPVVAQSFMALMQQNPQATPLFANVDAVLQQLAQAEIRLALVSSNARDNVERILGAANIGLLSHLECGMSIFGKACRIRKILRQTSVPASEAIYIGDQITDLEAARQEGVAFGAVTWGYGSIESLRQHAPDEEFAQFTDLLRIAD</sequence>
<dbReference type="InterPro" id="IPR023214">
    <property type="entry name" value="HAD_sf"/>
</dbReference>
<reference evidence="1 2" key="1">
    <citation type="submission" date="2015-12" db="EMBL/GenBank/DDBJ databases">
        <title>Nitrous oxide reduction kinetics distinguish bacteria harboring typical versus atypical NosZ.</title>
        <authorList>
            <person name="Yoon S."/>
            <person name="Nissen S."/>
            <person name="Park D."/>
            <person name="Sanford R.A."/>
            <person name="Loeffler F.E."/>
        </authorList>
    </citation>
    <scope>NUCLEOTIDE SEQUENCE [LARGE SCALE GENOMIC DNA]</scope>
    <source>
        <strain evidence="1 2">ATCC BAA-841</strain>
    </source>
</reference>
<dbReference type="SFLD" id="SFLDS00003">
    <property type="entry name" value="Haloacid_Dehalogenase"/>
    <property type="match status" value="1"/>
</dbReference>
<dbReference type="Pfam" id="PF13419">
    <property type="entry name" value="HAD_2"/>
    <property type="match status" value="1"/>
</dbReference>
<dbReference type="Proteomes" id="UP000070186">
    <property type="component" value="Unassembled WGS sequence"/>
</dbReference>
<accession>A0A133XJH0</accession>
<dbReference type="InterPro" id="IPR050155">
    <property type="entry name" value="HAD-like_hydrolase_sf"/>
</dbReference>
<dbReference type="Gene3D" id="1.10.150.240">
    <property type="entry name" value="Putative phosphatase, domain 2"/>
    <property type="match status" value="1"/>
</dbReference>
<dbReference type="GO" id="GO:0005829">
    <property type="term" value="C:cytosol"/>
    <property type="evidence" value="ECO:0007669"/>
    <property type="project" value="TreeGrafter"/>
</dbReference>
<name>A0A133XJH0_9RHOO</name>
<evidence type="ECO:0000313" key="1">
    <source>
        <dbReference type="EMBL" id="KXB31077.1"/>
    </source>
</evidence>
<comment type="caution">
    <text evidence="1">The sequence shown here is derived from an EMBL/GenBank/DDBJ whole genome shotgun (WGS) entry which is preliminary data.</text>
</comment>
<dbReference type="GO" id="GO:0008967">
    <property type="term" value="F:phosphoglycolate phosphatase activity"/>
    <property type="evidence" value="ECO:0007669"/>
    <property type="project" value="TreeGrafter"/>
</dbReference>
<dbReference type="PANTHER" id="PTHR43434:SF13">
    <property type="entry name" value="PHOSPHOGLYCOLATE PHOSPHATASE"/>
    <property type="match status" value="1"/>
</dbReference>